<organism evidence="2 3">
    <name type="scientific">Candidatus Chromulinivorax destructor</name>
    <dbReference type="NCBI Taxonomy" id="2066483"/>
    <lineage>
        <taxon>Bacteria</taxon>
        <taxon>Candidatus Babelota</taxon>
        <taxon>Candidatus Babeliae</taxon>
        <taxon>Candidatus Babeliales</taxon>
        <taxon>Candidatus Chromulinivoraceae</taxon>
        <taxon>Candidatus Chromulinivorax</taxon>
    </lineage>
</organism>
<sequence length="162" mass="18442">MKNLNITLMAILMTGMGSNLFASSQSNIKKSNTDEFNNVLSAIESISDEYEKCFDEKLKTEKLEDVLKICKEPSHNKLVKDPTINNYLKKLQDAAVNNSVKFNAMFNEILSQLKTSSHINPTDNPYINLNIDSNKAMQDIAKIQTLNWDTFFEYINSLLPLK</sequence>
<keyword evidence="1" id="KW-0732">Signal</keyword>
<gene>
    <name evidence="2" type="ORF">C0J27_01415</name>
</gene>
<dbReference type="EMBL" id="CP025544">
    <property type="protein sequence ID" value="AXK60405.1"/>
    <property type="molecule type" value="Genomic_DNA"/>
</dbReference>
<feature type="signal peptide" evidence="1">
    <location>
        <begin position="1"/>
        <end position="22"/>
    </location>
</feature>
<feature type="chain" id="PRO_5016558088" evidence="1">
    <location>
        <begin position="23"/>
        <end position="162"/>
    </location>
</feature>
<dbReference type="Proteomes" id="UP000254834">
    <property type="component" value="Chromosome"/>
</dbReference>
<dbReference type="KEGG" id="cdes:C0J27_01415"/>
<evidence type="ECO:0000313" key="3">
    <source>
        <dbReference type="Proteomes" id="UP000254834"/>
    </source>
</evidence>
<proteinExistence type="predicted"/>
<protein>
    <submittedName>
        <fullName evidence="2">Uncharacterized protein</fullName>
    </submittedName>
</protein>
<name>A0A345ZAT8_9BACT</name>
<dbReference type="AlphaFoldDB" id="A0A345ZAT8"/>
<dbReference type="RefSeq" id="WP_115585420.1">
    <property type="nucleotide sequence ID" value="NZ_CP025544.1"/>
</dbReference>
<evidence type="ECO:0000313" key="2">
    <source>
        <dbReference type="EMBL" id="AXK60405.1"/>
    </source>
</evidence>
<reference evidence="2 3" key="1">
    <citation type="submission" date="2017-12" db="EMBL/GenBank/DDBJ databases">
        <title>Chromulinavorax destructans is a abundant pathogen of dominant heterotrophic picoflagllates.</title>
        <authorList>
            <person name="Deeg C.M."/>
            <person name="Zimmer M."/>
            <person name="Suttle C.A."/>
        </authorList>
    </citation>
    <scope>NUCLEOTIDE SEQUENCE [LARGE SCALE GENOMIC DNA]</scope>
    <source>
        <strain evidence="2 3">SeV1</strain>
    </source>
</reference>
<keyword evidence="3" id="KW-1185">Reference proteome</keyword>
<accession>A0A345ZAT8</accession>
<evidence type="ECO:0000256" key="1">
    <source>
        <dbReference type="SAM" id="SignalP"/>
    </source>
</evidence>